<evidence type="ECO:0000313" key="3">
    <source>
        <dbReference type="Proteomes" id="UP000288279"/>
    </source>
</evidence>
<gene>
    <name evidence="2" type="ORF">CWI83_08850</name>
</gene>
<reference evidence="2 3" key="1">
    <citation type="journal article" date="2011" name="Front. Microbiol.">
        <title>Genomic signatures of strain selection and enhancement in Bacillus atrophaeus var. globigii, a historical biowarfare simulant.</title>
        <authorList>
            <person name="Gibbons H.S."/>
            <person name="Broomall S.M."/>
            <person name="McNew L.A."/>
            <person name="Daligault H."/>
            <person name="Chapman C."/>
            <person name="Bruce D."/>
            <person name="Karavis M."/>
            <person name="Krepps M."/>
            <person name="McGregor P.A."/>
            <person name="Hong C."/>
            <person name="Park K.H."/>
            <person name="Akmal A."/>
            <person name="Feldman A."/>
            <person name="Lin J.S."/>
            <person name="Chang W.E."/>
            <person name="Higgs B.W."/>
            <person name="Demirev P."/>
            <person name="Lindquist J."/>
            <person name="Liem A."/>
            <person name="Fochler E."/>
            <person name="Read T.D."/>
            <person name="Tapia R."/>
            <person name="Johnson S."/>
            <person name="Bishop-Lilly K.A."/>
            <person name="Detter C."/>
            <person name="Han C."/>
            <person name="Sozhamannan S."/>
            <person name="Rosenzweig C.N."/>
            <person name="Skowronski E.W."/>
        </authorList>
    </citation>
    <scope>NUCLEOTIDE SEQUENCE [LARGE SCALE GENOMIC DNA]</scope>
    <source>
        <strain evidence="2 3">PIT1</strain>
    </source>
</reference>
<evidence type="ECO:0000259" key="1">
    <source>
        <dbReference type="Pfam" id="PF01814"/>
    </source>
</evidence>
<dbReference type="InterPro" id="IPR012312">
    <property type="entry name" value="Hemerythrin-like"/>
</dbReference>
<proteinExistence type="predicted"/>
<dbReference type="Proteomes" id="UP000288279">
    <property type="component" value="Unassembled WGS sequence"/>
</dbReference>
<comment type="caution">
    <text evidence="2">The sequence shown here is derived from an EMBL/GenBank/DDBJ whole genome shotgun (WGS) entry which is preliminary data.</text>
</comment>
<dbReference type="Gene3D" id="1.20.120.520">
    <property type="entry name" value="nmb1532 protein domain like"/>
    <property type="match status" value="1"/>
</dbReference>
<organism evidence="2 3">
    <name type="scientific">Pseudidiomarina taiwanensis</name>
    <dbReference type="NCBI Taxonomy" id="337250"/>
    <lineage>
        <taxon>Bacteria</taxon>
        <taxon>Pseudomonadati</taxon>
        <taxon>Pseudomonadota</taxon>
        <taxon>Gammaproteobacteria</taxon>
        <taxon>Alteromonadales</taxon>
        <taxon>Idiomarinaceae</taxon>
        <taxon>Pseudidiomarina</taxon>
    </lineage>
</organism>
<sequence>MESTVMQNLVTQFFSVDHERLDFLFRMYRENKQNQRYKAVLLFDKFSEGLKRHIRWEEELLFPMFEKANGLKGAGPTMVMRQEHDQIEAILEEIGEGLKNDDHSEALENALLELLLLHNEKEEQVLYVQCDRSLTDEQLLTLFLEM</sequence>
<keyword evidence="3" id="KW-1185">Reference proteome</keyword>
<dbReference type="AlphaFoldDB" id="A0A432ZES5"/>
<feature type="domain" description="Hemerythrin-like" evidence="1">
    <location>
        <begin position="13"/>
        <end position="127"/>
    </location>
</feature>
<dbReference type="EMBL" id="PIQG01000004">
    <property type="protein sequence ID" value="RUO76458.1"/>
    <property type="molecule type" value="Genomic_DNA"/>
</dbReference>
<evidence type="ECO:0000313" key="2">
    <source>
        <dbReference type="EMBL" id="RUO76458.1"/>
    </source>
</evidence>
<dbReference type="PANTHER" id="PTHR35585:SF1">
    <property type="entry name" value="HHE DOMAIN PROTEIN (AFU_ORTHOLOGUE AFUA_4G00730)"/>
    <property type="match status" value="1"/>
</dbReference>
<name>A0A432ZES5_9GAMM</name>
<protein>
    <recommendedName>
        <fullName evidence="1">Hemerythrin-like domain-containing protein</fullName>
    </recommendedName>
</protein>
<accession>A0A432ZES5</accession>
<dbReference type="PANTHER" id="PTHR35585">
    <property type="entry name" value="HHE DOMAIN PROTEIN (AFU_ORTHOLOGUE AFUA_4G00730)"/>
    <property type="match status" value="1"/>
</dbReference>
<dbReference type="Pfam" id="PF01814">
    <property type="entry name" value="Hemerythrin"/>
    <property type="match status" value="1"/>
</dbReference>